<sequence length="401" mass="41115">MWLLALTLAAFAVQTDDYIIIGVLPAVSNTVHLSETATGQLVTVYSLTYALAAPLWALLPVRIARKRALAGALTMFSAANFAVLLIDSYPMLMALRIVAALAAAVVLPSALAAASAEAPPERQGRYLATVMTGLTGAVLLGVPAGTWIGAAFGWRATFVFGGLLGICALLMLVCTLPRAESHAVEERKTLASMVRPLLNGAVAVILLVTVLTVAGNLAFQTYIAPFLSEVSGVTPTALAVLLVCSGIGGLLGTQASGRLIDRYRPERVFALTSSLFCGAMLAFAGLWLVRPVPVVLTTVLLVFWSAAAWAVPPSIQTLMLARAGREAAGQAMAVQSSSVYIGAALGGGVGGGVIAAGVGLIPAAAAVLAFLGLVALLPVTRNRIATAETAGVAAGRERETT</sequence>
<dbReference type="PANTHER" id="PTHR43124">
    <property type="entry name" value="PURINE EFFLUX PUMP PBUE"/>
    <property type="match status" value="1"/>
</dbReference>
<keyword evidence="3 6" id="KW-0812">Transmembrane</keyword>
<feature type="transmembrane region" description="Helical" evidence="6">
    <location>
        <begin position="268"/>
        <end position="288"/>
    </location>
</feature>
<feature type="transmembrane region" description="Helical" evidence="6">
    <location>
        <begin position="68"/>
        <end position="86"/>
    </location>
</feature>
<evidence type="ECO:0000256" key="5">
    <source>
        <dbReference type="ARBA" id="ARBA00023136"/>
    </source>
</evidence>
<feature type="transmembrane region" description="Helical" evidence="6">
    <location>
        <begin position="327"/>
        <end position="347"/>
    </location>
</feature>
<dbReference type="CDD" id="cd17324">
    <property type="entry name" value="MFS_NepI_like"/>
    <property type="match status" value="1"/>
</dbReference>
<feature type="transmembrane region" description="Helical" evidence="6">
    <location>
        <begin position="353"/>
        <end position="377"/>
    </location>
</feature>
<reference evidence="8 9" key="1">
    <citation type="submission" date="2022-10" db="EMBL/GenBank/DDBJ databases">
        <title>The complete genomes of actinobacterial strains from the NBC collection.</title>
        <authorList>
            <person name="Joergensen T.S."/>
            <person name="Alvarez Arevalo M."/>
            <person name="Sterndorff E.B."/>
            <person name="Faurdal D."/>
            <person name="Vuksanovic O."/>
            <person name="Mourched A.-S."/>
            <person name="Charusanti P."/>
            <person name="Shaw S."/>
            <person name="Blin K."/>
            <person name="Weber T."/>
        </authorList>
    </citation>
    <scope>NUCLEOTIDE SEQUENCE [LARGE SCALE GENOMIC DNA]</scope>
    <source>
        <strain evidence="8 9">NBC 01774</strain>
    </source>
</reference>
<dbReference type="Pfam" id="PF07690">
    <property type="entry name" value="MFS_1"/>
    <property type="match status" value="1"/>
</dbReference>
<keyword evidence="5 6" id="KW-0472">Membrane</keyword>
<evidence type="ECO:0000313" key="8">
    <source>
        <dbReference type="EMBL" id="WSB67138.1"/>
    </source>
</evidence>
<accession>A0ABZ1F9X0</accession>
<feature type="transmembrane region" description="Helical" evidence="6">
    <location>
        <begin position="237"/>
        <end position="256"/>
    </location>
</feature>
<dbReference type="Gene3D" id="1.20.1250.20">
    <property type="entry name" value="MFS general substrate transporter like domains"/>
    <property type="match status" value="1"/>
</dbReference>
<feature type="transmembrane region" description="Helical" evidence="6">
    <location>
        <begin position="156"/>
        <end position="176"/>
    </location>
</feature>
<organism evidence="8 9">
    <name type="scientific">Streptomyces decoyicus</name>
    <dbReference type="NCBI Taxonomy" id="249567"/>
    <lineage>
        <taxon>Bacteria</taxon>
        <taxon>Bacillati</taxon>
        <taxon>Actinomycetota</taxon>
        <taxon>Actinomycetes</taxon>
        <taxon>Kitasatosporales</taxon>
        <taxon>Streptomycetaceae</taxon>
        <taxon>Streptomyces</taxon>
    </lineage>
</organism>
<dbReference type="InterPro" id="IPR011701">
    <property type="entry name" value="MFS"/>
</dbReference>
<evidence type="ECO:0000256" key="3">
    <source>
        <dbReference type="ARBA" id="ARBA00022692"/>
    </source>
</evidence>
<dbReference type="InterPro" id="IPR036259">
    <property type="entry name" value="MFS_trans_sf"/>
</dbReference>
<name>A0ABZ1F9X0_9ACTN</name>
<feature type="transmembrane region" description="Helical" evidence="6">
    <location>
        <begin position="126"/>
        <end position="150"/>
    </location>
</feature>
<evidence type="ECO:0000259" key="7">
    <source>
        <dbReference type="PROSITE" id="PS50850"/>
    </source>
</evidence>
<feature type="domain" description="Major facilitator superfamily (MFS) profile" evidence="7">
    <location>
        <begin position="2"/>
        <end position="381"/>
    </location>
</feature>
<dbReference type="SUPFAM" id="SSF103473">
    <property type="entry name" value="MFS general substrate transporter"/>
    <property type="match status" value="1"/>
</dbReference>
<keyword evidence="9" id="KW-1185">Reference proteome</keyword>
<dbReference type="PROSITE" id="PS50850">
    <property type="entry name" value="MFS"/>
    <property type="match status" value="1"/>
</dbReference>
<dbReference type="RefSeq" id="WP_326616359.1">
    <property type="nucleotide sequence ID" value="NZ_CP109106.1"/>
</dbReference>
<dbReference type="InterPro" id="IPR020846">
    <property type="entry name" value="MFS_dom"/>
</dbReference>
<evidence type="ECO:0000256" key="4">
    <source>
        <dbReference type="ARBA" id="ARBA00022989"/>
    </source>
</evidence>
<protein>
    <submittedName>
        <fullName evidence="8">MFS transporter</fullName>
    </submittedName>
</protein>
<keyword evidence="4 6" id="KW-1133">Transmembrane helix</keyword>
<evidence type="ECO:0000313" key="9">
    <source>
        <dbReference type="Proteomes" id="UP001344251"/>
    </source>
</evidence>
<evidence type="ECO:0000256" key="6">
    <source>
        <dbReference type="SAM" id="Phobius"/>
    </source>
</evidence>
<dbReference type="InterPro" id="IPR050189">
    <property type="entry name" value="MFS_Efflux_Transporters"/>
</dbReference>
<feature type="transmembrane region" description="Helical" evidence="6">
    <location>
        <begin position="92"/>
        <end position="114"/>
    </location>
</feature>
<gene>
    <name evidence="8" type="ORF">OG863_03700</name>
</gene>
<feature type="transmembrane region" description="Helical" evidence="6">
    <location>
        <begin position="197"/>
        <end position="217"/>
    </location>
</feature>
<evidence type="ECO:0000256" key="1">
    <source>
        <dbReference type="ARBA" id="ARBA00004651"/>
    </source>
</evidence>
<evidence type="ECO:0000256" key="2">
    <source>
        <dbReference type="ARBA" id="ARBA00022475"/>
    </source>
</evidence>
<dbReference type="PANTHER" id="PTHR43124:SF10">
    <property type="entry name" value="PURINE EFFLUX PUMP PBUE"/>
    <property type="match status" value="1"/>
</dbReference>
<dbReference type="Proteomes" id="UP001344251">
    <property type="component" value="Chromosome"/>
</dbReference>
<feature type="transmembrane region" description="Helical" evidence="6">
    <location>
        <begin position="294"/>
        <end position="315"/>
    </location>
</feature>
<feature type="transmembrane region" description="Helical" evidence="6">
    <location>
        <begin position="39"/>
        <end position="61"/>
    </location>
</feature>
<dbReference type="EMBL" id="CP109106">
    <property type="protein sequence ID" value="WSB67138.1"/>
    <property type="molecule type" value="Genomic_DNA"/>
</dbReference>
<comment type="subcellular location">
    <subcellularLocation>
        <location evidence="1">Cell membrane</location>
        <topology evidence="1">Multi-pass membrane protein</topology>
    </subcellularLocation>
</comment>
<proteinExistence type="predicted"/>
<keyword evidence="2" id="KW-1003">Cell membrane</keyword>